<dbReference type="Proteomes" id="UP001334084">
    <property type="component" value="Chromosome 12"/>
</dbReference>
<reference evidence="6" key="1">
    <citation type="journal article" date="2024" name="BMC Genomics">
        <title>Functional annotation of a divergent genome using sequence and structure-based similarity.</title>
        <authorList>
            <person name="Svedberg D."/>
            <person name="Winiger R.R."/>
            <person name="Berg A."/>
            <person name="Sharma H."/>
            <person name="Tellgren-Roth C."/>
            <person name="Debrunner-Vossbrinck B.A."/>
            <person name="Vossbrinck C.R."/>
            <person name="Barandun J."/>
        </authorList>
    </citation>
    <scope>NUCLEOTIDE SEQUENCE</scope>
    <source>
        <strain evidence="6">Illinois isolate</strain>
    </source>
</reference>
<dbReference type="PANTHER" id="PTHR48067:SF1">
    <property type="entry name" value="GPI-ANCHOR TRANSAMIDASE"/>
    <property type="match status" value="1"/>
</dbReference>
<sequence>MIFLFILFVKMETFSILVNLSRGFQNYRHMTDLCLIHSLLNNNNIITYFQGDIYQDKRNIFPGKIFLNNQDTLKYNLFKDVQLKYTVSCDSSLNDILNGLQGNIPEMKYMKYSDNIFIYICGHGCEGAMKVFNKDWLTKEELMRSIRILKKRVSKIFLVLDTCEAESIISRDTNDVFILTTSQFKEPSLSKGKNNLLGVHTVDEFPFYFSKVVREQRDRDISLDEICKELEKCKFSSTLTWTKNKTFKLKDFFH</sequence>
<keyword evidence="3" id="KW-0337">GPI-anchor biosynthesis</keyword>
<name>A0AAX4JGD9_9MICR</name>
<dbReference type="Gene3D" id="3.40.50.1460">
    <property type="match status" value="1"/>
</dbReference>
<dbReference type="GeneID" id="90542876"/>
<feature type="chain" id="PRO_5043679808" evidence="5">
    <location>
        <begin position="24"/>
        <end position="254"/>
    </location>
</feature>
<dbReference type="PRINTS" id="PR00776">
    <property type="entry name" value="HEMOGLOBNASE"/>
</dbReference>
<keyword evidence="7" id="KW-1185">Reference proteome</keyword>
<accession>A0AAX4JGD9</accession>
<dbReference type="RefSeq" id="XP_065331174.1">
    <property type="nucleotide sequence ID" value="XM_065475102.1"/>
</dbReference>
<evidence type="ECO:0000256" key="5">
    <source>
        <dbReference type="SAM" id="SignalP"/>
    </source>
</evidence>
<organism evidence="6 7">
    <name type="scientific">Vairimorpha necatrix</name>
    <dbReference type="NCBI Taxonomy" id="6039"/>
    <lineage>
        <taxon>Eukaryota</taxon>
        <taxon>Fungi</taxon>
        <taxon>Fungi incertae sedis</taxon>
        <taxon>Microsporidia</taxon>
        <taxon>Nosematidae</taxon>
        <taxon>Vairimorpha</taxon>
    </lineage>
</organism>
<evidence type="ECO:0000256" key="1">
    <source>
        <dbReference type="ARBA" id="ARBA00004687"/>
    </source>
</evidence>
<feature type="signal peptide" evidence="5">
    <location>
        <begin position="1"/>
        <end position="23"/>
    </location>
</feature>
<evidence type="ECO:0000256" key="3">
    <source>
        <dbReference type="ARBA" id="ARBA00022502"/>
    </source>
</evidence>
<dbReference type="InterPro" id="IPR028361">
    <property type="entry name" value="GPI_transamidase"/>
</dbReference>
<dbReference type="Pfam" id="PF01650">
    <property type="entry name" value="Peptidase_C13"/>
    <property type="match status" value="1"/>
</dbReference>
<evidence type="ECO:0000313" key="7">
    <source>
        <dbReference type="Proteomes" id="UP001334084"/>
    </source>
</evidence>
<proteinExistence type="inferred from homology"/>
<evidence type="ECO:0000313" key="6">
    <source>
        <dbReference type="EMBL" id="WUR05029.1"/>
    </source>
</evidence>
<dbReference type="GO" id="GO:0042765">
    <property type="term" value="C:GPI-anchor transamidase complex"/>
    <property type="evidence" value="ECO:0007669"/>
    <property type="project" value="InterPro"/>
</dbReference>
<dbReference type="GO" id="GO:0003923">
    <property type="term" value="F:GPI-anchor transamidase activity"/>
    <property type="evidence" value="ECO:0007669"/>
    <property type="project" value="InterPro"/>
</dbReference>
<dbReference type="GO" id="GO:0006506">
    <property type="term" value="P:GPI anchor biosynthetic process"/>
    <property type="evidence" value="ECO:0007669"/>
    <property type="project" value="UniProtKB-KW"/>
</dbReference>
<comment type="similarity">
    <text evidence="2">Belongs to the peptidase C13 family.</text>
</comment>
<dbReference type="PANTHER" id="PTHR48067">
    <property type="entry name" value="GPI-ANCHOR TRANSAMIDASE"/>
    <property type="match status" value="1"/>
</dbReference>
<gene>
    <name evidence="6" type="ORF">VNE69_12014</name>
</gene>
<dbReference type="InterPro" id="IPR001096">
    <property type="entry name" value="Peptidase_C13"/>
</dbReference>
<dbReference type="EMBL" id="CP142737">
    <property type="protein sequence ID" value="WUR05029.1"/>
    <property type="molecule type" value="Genomic_DNA"/>
</dbReference>
<comment type="pathway">
    <text evidence="1">Glycolipid biosynthesis; glycosylphosphatidylinositol-anchor biosynthesis.</text>
</comment>
<dbReference type="GO" id="GO:0016255">
    <property type="term" value="P:attachment of GPI anchor to protein"/>
    <property type="evidence" value="ECO:0007669"/>
    <property type="project" value="InterPro"/>
</dbReference>
<dbReference type="GO" id="GO:0006508">
    <property type="term" value="P:proteolysis"/>
    <property type="evidence" value="ECO:0007669"/>
    <property type="project" value="InterPro"/>
</dbReference>
<evidence type="ECO:0000256" key="4">
    <source>
        <dbReference type="ARBA" id="ARBA00022729"/>
    </source>
</evidence>
<dbReference type="KEGG" id="vnx:VNE69_12014"/>
<evidence type="ECO:0000256" key="2">
    <source>
        <dbReference type="ARBA" id="ARBA00009941"/>
    </source>
</evidence>
<keyword evidence="4 5" id="KW-0732">Signal</keyword>
<protein>
    <submittedName>
        <fullName evidence="6">GPI-anchor transamidase</fullName>
    </submittedName>
</protein>
<dbReference type="AlphaFoldDB" id="A0AAX4JGD9"/>